<evidence type="ECO:0000313" key="1">
    <source>
        <dbReference type="EMBL" id="CAG8533754.1"/>
    </source>
</evidence>
<gene>
    <name evidence="1" type="ORF">RPERSI_LOCUS3255</name>
</gene>
<proteinExistence type="predicted"/>
<reference evidence="1" key="1">
    <citation type="submission" date="2021-06" db="EMBL/GenBank/DDBJ databases">
        <authorList>
            <person name="Kallberg Y."/>
            <person name="Tangrot J."/>
            <person name="Rosling A."/>
        </authorList>
    </citation>
    <scope>NUCLEOTIDE SEQUENCE</scope>
    <source>
        <strain evidence="1">MA461A</strain>
    </source>
</reference>
<dbReference type="EMBL" id="CAJVQC010003908">
    <property type="protein sequence ID" value="CAG8533754.1"/>
    <property type="molecule type" value="Genomic_DNA"/>
</dbReference>
<comment type="caution">
    <text evidence="1">The sequence shown here is derived from an EMBL/GenBank/DDBJ whole genome shotgun (WGS) entry which is preliminary data.</text>
</comment>
<feature type="non-terminal residue" evidence="1">
    <location>
        <position position="222"/>
    </location>
</feature>
<dbReference type="Proteomes" id="UP000789920">
    <property type="component" value="Unassembled WGS sequence"/>
</dbReference>
<sequence length="222" mass="25434">MEEHGVVIRVIGPYSHHGTAIVERFNKTLAKMLYKIQYSVESISSDPKLIRAWVKHLSKSIDTAYMIATECEGSWCPTCRGYDNTITDMQKLVQDKNGHCLSDTYHGYAPLYRIKNLGTWCPTCHGCFKTIDNARKYAIDKEGKCLSKTQKKEERCLSSKFIICLRNCLGACHEILIKYLGPPSKNHRPEFLKIHKYPCGLELDIPYYNYGLAIEVQGVQYK</sequence>
<keyword evidence="2" id="KW-1185">Reference proteome</keyword>
<name>A0ACA9LJY5_9GLOM</name>
<accession>A0ACA9LJY5</accession>
<evidence type="ECO:0000313" key="2">
    <source>
        <dbReference type="Proteomes" id="UP000789920"/>
    </source>
</evidence>
<protein>
    <submittedName>
        <fullName evidence="1">36142_t:CDS:1</fullName>
    </submittedName>
</protein>
<organism evidence="1 2">
    <name type="scientific">Racocetra persica</name>
    <dbReference type="NCBI Taxonomy" id="160502"/>
    <lineage>
        <taxon>Eukaryota</taxon>
        <taxon>Fungi</taxon>
        <taxon>Fungi incertae sedis</taxon>
        <taxon>Mucoromycota</taxon>
        <taxon>Glomeromycotina</taxon>
        <taxon>Glomeromycetes</taxon>
        <taxon>Diversisporales</taxon>
        <taxon>Gigasporaceae</taxon>
        <taxon>Racocetra</taxon>
    </lineage>
</organism>